<keyword evidence="1" id="KW-0472">Membrane</keyword>
<accession>A0A1I8EI46</accession>
<organism evidence="2">
    <name type="scientific">Wuchereria bancrofti</name>
    <dbReference type="NCBI Taxonomy" id="6293"/>
    <lineage>
        <taxon>Eukaryota</taxon>
        <taxon>Metazoa</taxon>
        <taxon>Ecdysozoa</taxon>
        <taxon>Nematoda</taxon>
        <taxon>Chromadorea</taxon>
        <taxon>Rhabditida</taxon>
        <taxon>Spirurina</taxon>
        <taxon>Spiruromorpha</taxon>
        <taxon>Filarioidea</taxon>
        <taxon>Onchocercidae</taxon>
        <taxon>Wuchereria</taxon>
    </lineage>
</organism>
<dbReference type="WBParaSite" id="maker-PairedContig_2152-snap-gene-0.9-mRNA-1">
    <property type="protein sequence ID" value="maker-PairedContig_2152-snap-gene-0.9-mRNA-1"/>
    <property type="gene ID" value="maker-PairedContig_2152-snap-gene-0.9"/>
</dbReference>
<proteinExistence type="predicted"/>
<feature type="transmembrane region" description="Helical" evidence="1">
    <location>
        <begin position="74"/>
        <end position="95"/>
    </location>
</feature>
<sequence length="206" mass="24424">MFVRTNKTKKKKKKKMRCGKMEHCAIVLFGLAKFERNDRIVEEIMIRESYNDKRNNDILLSQELIHLDDLDDKIMQVLICMQTYVILFPIIYCWFFGCPCSGHNTIEMKFEWKDENDEIIRKSNITKAKEILHQQKLRTKQKQIWQEKQTKSNHIDKNIPTITIPSLSVQLKDSMTISDTQTITDHSSPRNKSLKFHSLHKQNLTL</sequence>
<evidence type="ECO:0000313" key="2">
    <source>
        <dbReference type="WBParaSite" id="maker-PairedContig_2152-snap-gene-0.9-mRNA-1"/>
    </source>
</evidence>
<protein>
    <submittedName>
        <fullName evidence="2">Uncharacterized protein</fullName>
    </submittedName>
</protein>
<evidence type="ECO:0000256" key="1">
    <source>
        <dbReference type="SAM" id="Phobius"/>
    </source>
</evidence>
<name>A0A1I8EI46_WUCBA</name>
<keyword evidence="1" id="KW-1133">Transmembrane helix</keyword>
<reference evidence="2" key="1">
    <citation type="submission" date="2016-11" db="UniProtKB">
        <authorList>
            <consortium name="WormBaseParasite"/>
        </authorList>
    </citation>
    <scope>IDENTIFICATION</scope>
    <source>
        <strain evidence="2">pt0022</strain>
    </source>
</reference>
<dbReference type="AlphaFoldDB" id="A0A1I8EI46"/>
<keyword evidence="1" id="KW-0812">Transmembrane</keyword>